<evidence type="ECO:0000313" key="15">
    <source>
        <dbReference type="EMBL" id="AXK83184.1"/>
    </source>
</evidence>
<dbReference type="KEGG" id="ptaw:DW352_23295"/>
<keyword evidence="15" id="KW-0675">Receptor</keyword>
<comment type="subcellular location">
    <subcellularLocation>
        <location evidence="1 11">Cell outer membrane</location>
        <topology evidence="1 11">Multi-pass membrane protein</topology>
    </subcellularLocation>
</comment>
<keyword evidence="9 11" id="KW-0472">Membrane</keyword>
<dbReference type="OrthoDB" id="99480at2"/>
<evidence type="ECO:0000256" key="12">
    <source>
        <dbReference type="RuleBase" id="RU003357"/>
    </source>
</evidence>
<dbReference type="InterPro" id="IPR037066">
    <property type="entry name" value="Plug_dom_sf"/>
</dbReference>
<evidence type="ECO:0000256" key="11">
    <source>
        <dbReference type="PROSITE-ProRule" id="PRU01360"/>
    </source>
</evidence>
<keyword evidence="5 11" id="KW-0812">Transmembrane</keyword>
<evidence type="ECO:0000256" key="7">
    <source>
        <dbReference type="ARBA" id="ARBA00023065"/>
    </source>
</evidence>
<keyword evidence="7" id="KW-0406">Ion transport</keyword>
<dbReference type="Pfam" id="PF07715">
    <property type="entry name" value="Plug"/>
    <property type="match status" value="1"/>
</dbReference>
<gene>
    <name evidence="15" type="ORF">DW352_23295</name>
</gene>
<keyword evidence="8 12" id="KW-0798">TonB box</keyword>
<keyword evidence="2 11" id="KW-0813">Transport</keyword>
<keyword evidence="6" id="KW-0408">Iron</keyword>
<feature type="domain" description="TonB-dependent receptor-like beta-barrel" evidence="13">
    <location>
        <begin position="214"/>
        <end position="633"/>
    </location>
</feature>
<name>A0A346A1Y7_9HYPH</name>
<dbReference type="GO" id="GO:0009279">
    <property type="term" value="C:cell outer membrane"/>
    <property type="evidence" value="ECO:0007669"/>
    <property type="project" value="UniProtKB-SubCell"/>
</dbReference>
<accession>A0A346A1Y7</accession>
<dbReference type="InterPro" id="IPR012910">
    <property type="entry name" value="Plug_dom"/>
</dbReference>
<organism evidence="15 16">
    <name type="scientific">Pseudolabrys taiwanensis</name>
    <dbReference type="NCBI Taxonomy" id="331696"/>
    <lineage>
        <taxon>Bacteria</taxon>
        <taxon>Pseudomonadati</taxon>
        <taxon>Pseudomonadota</taxon>
        <taxon>Alphaproteobacteria</taxon>
        <taxon>Hyphomicrobiales</taxon>
        <taxon>Xanthobacteraceae</taxon>
        <taxon>Pseudolabrys</taxon>
    </lineage>
</organism>
<dbReference type="RefSeq" id="WP_115693563.1">
    <property type="nucleotide sequence ID" value="NZ_CP031417.1"/>
</dbReference>
<dbReference type="EMBL" id="CP031417">
    <property type="protein sequence ID" value="AXK83184.1"/>
    <property type="molecule type" value="Genomic_DNA"/>
</dbReference>
<keyword evidence="10 11" id="KW-0998">Cell outer membrane</keyword>
<evidence type="ECO:0000256" key="4">
    <source>
        <dbReference type="ARBA" id="ARBA00022496"/>
    </source>
</evidence>
<dbReference type="InterPro" id="IPR000531">
    <property type="entry name" value="Beta-barrel_TonB"/>
</dbReference>
<evidence type="ECO:0000256" key="6">
    <source>
        <dbReference type="ARBA" id="ARBA00023004"/>
    </source>
</evidence>
<proteinExistence type="inferred from homology"/>
<dbReference type="InterPro" id="IPR039426">
    <property type="entry name" value="TonB-dep_rcpt-like"/>
</dbReference>
<keyword evidence="3 11" id="KW-1134">Transmembrane beta strand</keyword>
<dbReference type="AlphaFoldDB" id="A0A346A1Y7"/>
<evidence type="ECO:0000256" key="9">
    <source>
        <dbReference type="ARBA" id="ARBA00023136"/>
    </source>
</evidence>
<reference evidence="15 16" key="1">
    <citation type="submission" date="2018-07" db="EMBL/GenBank/DDBJ databases">
        <authorList>
            <person name="Quirk P.G."/>
            <person name="Krulwich T.A."/>
        </authorList>
    </citation>
    <scope>NUCLEOTIDE SEQUENCE [LARGE SCALE GENOMIC DNA]</scope>
    <source>
        <strain evidence="15 16">CC-BB4</strain>
    </source>
</reference>
<protein>
    <submittedName>
        <fullName evidence="15">TonB-dependent receptor</fullName>
    </submittedName>
</protein>
<dbReference type="PROSITE" id="PS52016">
    <property type="entry name" value="TONB_DEPENDENT_REC_3"/>
    <property type="match status" value="1"/>
</dbReference>
<dbReference type="Gene3D" id="2.170.130.10">
    <property type="entry name" value="TonB-dependent receptor, plug domain"/>
    <property type="match status" value="1"/>
</dbReference>
<comment type="similarity">
    <text evidence="11 12">Belongs to the TonB-dependent receptor family.</text>
</comment>
<evidence type="ECO:0000259" key="14">
    <source>
        <dbReference type="Pfam" id="PF07715"/>
    </source>
</evidence>
<dbReference type="Pfam" id="PF00593">
    <property type="entry name" value="TonB_dep_Rec_b-barrel"/>
    <property type="match status" value="1"/>
</dbReference>
<dbReference type="SUPFAM" id="SSF56935">
    <property type="entry name" value="Porins"/>
    <property type="match status" value="1"/>
</dbReference>
<evidence type="ECO:0000256" key="5">
    <source>
        <dbReference type="ARBA" id="ARBA00022692"/>
    </source>
</evidence>
<keyword evidence="16" id="KW-1185">Reference proteome</keyword>
<keyword evidence="4" id="KW-0410">Iron transport</keyword>
<dbReference type="Proteomes" id="UP000254889">
    <property type="component" value="Chromosome"/>
</dbReference>
<dbReference type="GO" id="GO:0006826">
    <property type="term" value="P:iron ion transport"/>
    <property type="evidence" value="ECO:0007669"/>
    <property type="project" value="UniProtKB-KW"/>
</dbReference>
<evidence type="ECO:0000256" key="10">
    <source>
        <dbReference type="ARBA" id="ARBA00023237"/>
    </source>
</evidence>
<evidence type="ECO:0000256" key="2">
    <source>
        <dbReference type="ARBA" id="ARBA00022448"/>
    </source>
</evidence>
<evidence type="ECO:0000256" key="3">
    <source>
        <dbReference type="ARBA" id="ARBA00022452"/>
    </source>
</evidence>
<evidence type="ECO:0000256" key="1">
    <source>
        <dbReference type="ARBA" id="ARBA00004571"/>
    </source>
</evidence>
<dbReference type="Gene3D" id="2.40.170.20">
    <property type="entry name" value="TonB-dependent receptor, beta-barrel domain"/>
    <property type="match status" value="1"/>
</dbReference>
<feature type="domain" description="TonB-dependent receptor plug" evidence="14">
    <location>
        <begin position="41"/>
        <end position="150"/>
    </location>
</feature>
<evidence type="ECO:0000259" key="13">
    <source>
        <dbReference type="Pfam" id="PF00593"/>
    </source>
</evidence>
<evidence type="ECO:0000256" key="8">
    <source>
        <dbReference type="ARBA" id="ARBA00023077"/>
    </source>
</evidence>
<dbReference type="PANTHER" id="PTHR32552">
    <property type="entry name" value="FERRICHROME IRON RECEPTOR-RELATED"/>
    <property type="match status" value="1"/>
</dbReference>
<evidence type="ECO:0000313" key="16">
    <source>
        <dbReference type="Proteomes" id="UP000254889"/>
    </source>
</evidence>
<dbReference type="InterPro" id="IPR036942">
    <property type="entry name" value="Beta-barrel_TonB_sf"/>
</dbReference>
<sequence>MAVACLAAGSARAQTPGPASTSVVLPTLTIAGSGDAPPPAAASEQTVTREQVLADPVARPAEILEAATGLIVTQHSGEGKANQYFLRGFNLDHGTDLAITVDGMPVNMRTHGHGQGYADINFLIPELVQSIRVRKGPYFADEGDFSSAGAIRIDYLDRMPKNVAEVTLGSFGYRRGLAAASAPVNGGTVLTAVEGNTYNGPWATPDDVRKINGVVRYSQGTASDGFSVTGMAYANRWNSTDQIAQRAVTSGLIDRFGTLDPTDGGDASRYSLSGRWSTSTDTSATKVEAYAIRAHMRLFNNFTYYLDDPVNGDQFSQSDDRSVLGLNASHTIKGRLGAFDTETMVGIQTRYDDIHVGLYNTVQRQITSTTRDDHVKEGSVGLYGQSMVRWTDWLRTVVGLRYDRYDGRVDSDTPENSGNAAAWIASPKASVIFGPFAGTELFLNAGRGFHSNDLRGATITVDPSDKVTPLLRVPLLVRSQGAEVGLRTRAIPNLESSIAVFVLDYASELLFVGDAGTTEPSRPSRRFGVEWTNHYQPLRWLGFDADLAYTRARFTDDDPAGNDIPGAPAAVASASVVVGYETGWFGTVKLRYFGPRPLVEDGSVRSGATTLVNARLGYKFDNGLRIQLDALNLFNSQASQIDYYYTSRLPGEPAAGVADVHFHPVEPFALRLTAAATF</sequence>
<dbReference type="PANTHER" id="PTHR32552:SF81">
    <property type="entry name" value="TONB-DEPENDENT OUTER MEMBRANE RECEPTOR"/>
    <property type="match status" value="1"/>
</dbReference>